<keyword evidence="1" id="KW-0446">Lipid-binding</keyword>
<dbReference type="AlphaFoldDB" id="A0AAX2ZCV7"/>
<dbReference type="PROSITE" id="PS51482">
    <property type="entry name" value="DEGV"/>
    <property type="match status" value="1"/>
</dbReference>
<organism evidence="2 3">
    <name type="scientific">Terrisporobacter hibernicus</name>
    <dbReference type="NCBI Taxonomy" id="2813371"/>
    <lineage>
        <taxon>Bacteria</taxon>
        <taxon>Bacillati</taxon>
        <taxon>Bacillota</taxon>
        <taxon>Clostridia</taxon>
        <taxon>Peptostreptococcales</taxon>
        <taxon>Peptostreptococcaceae</taxon>
        <taxon>Terrisporobacter</taxon>
    </lineage>
</organism>
<dbReference type="PANTHER" id="PTHR33434:SF8">
    <property type="entry name" value="DEGV DOMAIN-CONTAINING PROTEIN SPR1019"/>
    <property type="match status" value="1"/>
</dbReference>
<dbReference type="RefSeq" id="WP_228415189.1">
    <property type="nucleotide sequence ID" value="NZ_CP081135.1"/>
</dbReference>
<dbReference type="PANTHER" id="PTHR33434">
    <property type="entry name" value="DEGV DOMAIN-CONTAINING PROTEIN DR_1986-RELATED"/>
    <property type="match status" value="1"/>
</dbReference>
<reference evidence="2 3" key="1">
    <citation type="journal article" date="2023" name="Int. J. Syst. Evol. Microbiol.">
        <title>Terrisporobacter hibernicus sp. nov., isolated from bovine faeces in Northern Ireland.</title>
        <authorList>
            <person name="Mitchell M."/>
            <person name="Nguyen S.V."/>
            <person name="Connor M."/>
            <person name="Fairley D.J."/>
            <person name="Donoghue O."/>
            <person name="Marshall H."/>
            <person name="Koolman L."/>
            <person name="McMullan G."/>
            <person name="Schaffer K.E."/>
            <person name="McGrath J.W."/>
            <person name="Fanning S."/>
        </authorList>
    </citation>
    <scope>NUCLEOTIDE SEQUENCE [LARGE SCALE GENOMIC DNA]</scope>
    <source>
        <strain evidence="2 3">MCA3</strain>
    </source>
</reference>
<dbReference type="Proteomes" id="UP001198983">
    <property type="component" value="Chromosome"/>
</dbReference>
<dbReference type="SUPFAM" id="SSF82549">
    <property type="entry name" value="DAK1/DegV-like"/>
    <property type="match status" value="1"/>
</dbReference>
<dbReference type="InterPro" id="IPR003797">
    <property type="entry name" value="DegV"/>
</dbReference>
<evidence type="ECO:0000313" key="3">
    <source>
        <dbReference type="Proteomes" id="UP001198983"/>
    </source>
</evidence>
<keyword evidence="3" id="KW-1185">Reference proteome</keyword>
<dbReference type="EMBL" id="CP081135">
    <property type="protein sequence ID" value="UEL46125.1"/>
    <property type="molecule type" value="Genomic_DNA"/>
</dbReference>
<dbReference type="InterPro" id="IPR050270">
    <property type="entry name" value="DegV_domain_contain"/>
</dbReference>
<dbReference type="Gene3D" id="3.40.50.10170">
    <property type="match status" value="1"/>
</dbReference>
<dbReference type="GO" id="GO:0008289">
    <property type="term" value="F:lipid binding"/>
    <property type="evidence" value="ECO:0007669"/>
    <property type="project" value="UniProtKB-KW"/>
</dbReference>
<dbReference type="Gene3D" id="3.30.1180.10">
    <property type="match status" value="1"/>
</dbReference>
<dbReference type="Pfam" id="PF02645">
    <property type="entry name" value="DegV"/>
    <property type="match status" value="1"/>
</dbReference>
<dbReference type="InterPro" id="IPR043168">
    <property type="entry name" value="DegV_C"/>
</dbReference>
<protein>
    <submittedName>
        <fullName evidence="2">DegV family protein</fullName>
    </submittedName>
</protein>
<sequence length="281" mass="31637">MNEIKIICDSLSDVNKEYLEKYDIDVVPLTVILNEKEYRDGIDMQPEEFYRILREENAYPKTSQATYAQFKEIFDKYTKDGKKILYISGSAAATGTCQSAIMAKNDTEGEIYIYDSNNLTFGAGFFVVKAAEMINEGKTIEEVFKALDEIKEKYVLMFSVDTLEYLKKGGRISSTKATVGSLLNIKPILEVKDGLVSQVGQVRGKKNVLNKMIECIKERLGDDLEQEEVYIGYSDDLKEREKLTEIAKEIFKPKKIGYFIIGTCVGSHSGPGVGGILVFKK</sequence>
<proteinExistence type="predicted"/>
<name>A0AAX2ZCV7_9FIRM</name>
<evidence type="ECO:0000313" key="2">
    <source>
        <dbReference type="EMBL" id="UEL46125.1"/>
    </source>
</evidence>
<accession>A0AAX2ZCV7</accession>
<dbReference type="KEGG" id="tem:JW646_10705"/>
<dbReference type="NCBIfam" id="TIGR00762">
    <property type="entry name" value="DegV"/>
    <property type="match status" value="1"/>
</dbReference>
<evidence type="ECO:0000256" key="1">
    <source>
        <dbReference type="ARBA" id="ARBA00023121"/>
    </source>
</evidence>
<gene>
    <name evidence="2" type="ORF">JW646_10705</name>
</gene>